<evidence type="ECO:0000313" key="13">
    <source>
        <dbReference type="EMBL" id="CAD0091234.1"/>
    </source>
</evidence>
<evidence type="ECO:0000256" key="2">
    <source>
        <dbReference type="ARBA" id="ARBA00004906"/>
    </source>
</evidence>
<dbReference type="InterPro" id="IPR013083">
    <property type="entry name" value="Znf_RING/FYVE/PHD"/>
</dbReference>
<dbReference type="Proteomes" id="UP000716446">
    <property type="component" value="Unassembled WGS sequence"/>
</dbReference>
<dbReference type="CDD" id="cd20335">
    <property type="entry name" value="BRcat_RBR"/>
    <property type="match status" value="1"/>
</dbReference>
<organism evidence="13 14">
    <name type="scientific">Aureobasidium vineae</name>
    <dbReference type="NCBI Taxonomy" id="2773715"/>
    <lineage>
        <taxon>Eukaryota</taxon>
        <taxon>Fungi</taxon>
        <taxon>Dikarya</taxon>
        <taxon>Ascomycota</taxon>
        <taxon>Pezizomycotina</taxon>
        <taxon>Dothideomycetes</taxon>
        <taxon>Dothideomycetidae</taxon>
        <taxon>Dothideales</taxon>
        <taxon>Saccotheciaceae</taxon>
        <taxon>Aureobasidium</taxon>
    </lineage>
</organism>
<evidence type="ECO:0000256" key="3">
    <source>
        <dbReference type="ARBA" id="ARBA00012251"/>
    </source>
</evidence>
<sequence>MSTTFDMGECPICLQGTMLLVLPCGHAAYCRDCHAKAIRNLQEGEPHPSCPNCSRIVPFEAFQSVLDPEFYTVMYNRMLEWDTPATERLFCANTHCLNFIPPSAPTSSRGRQCLSCNNTTCFACKQDAHNGACAEDEGLKEAIKVSQADGGMPCPRCGTVIMRNGGCQHISGNHYGCTHEFCILCGSDWKDCLGSCPESAADADRVQAERDDESDSEDDDVDWEAIQRAQQQAELDEERLAGQSLAAEYSGRDMLLYEELIAHLHIMVIVHAEYLARGPLVRTHITDIAHLVRPADTYGSRRGSLRRRRRVQ</sequence>
<evidence type="ECO:0000256" key="10">
    <source>
        <dbReference type="PROSITE-ProRule" id="PRU00175"/>
    </source>
</evidence>
<keyword evidence="6" id="KW-0677">Repeat</keyword>
<dbReference type="InterPro" id="IPR002867">
    <property type="entry name" value="IBR_dom"/>
</dbReference>
<evidence type="ECO:0000256" key="9">
    <source>
        <dbReference type="ARBA" id="ARBA00022833"/>
    </source>
</evidence>
<dbReference type="EC" id="2.3.2.31" evidence="3"/>
<dbReference type="GO" id="GO:0008270">
    <property type="term" value="F:zinc ion binding"/>
    <property type="evidence" value="ECO:0007669"/>
    <property type="project" value="UniProtKB-KW"/>
</dbReference>
<dbReference type="PROSITE" id="PS51873">
    <property type="entry name" value="TRIAD"/>
    <property type="match status" value="1"/>
</dbReference>
<evidence type="ECO:0000256" key="1">
    <source>
        <dbReference type="ARBA" id="ARBA00001798"/>
    </source>
</evidence>
<keyword evidence="9" id="KW-0862">Zinc</keyword>
<evidence type="ECO:0000256" key="7">
    <source>
        <dbReference type="ARBA" id="ARBA00022771"/>
    </source>
</evidence>
<dbReference type="SUPFAM" id="SSF57850">
    <property type="entry name" value="RING/U-box"/>
    <property type="match status" value="2"/>
</dbReference>
<comment type="caution">
    <text evidence="13">The sequence shown here is derived from an EMBL/GenBank/DDBJ whole genome shotgun (WGS) entry which is preliminary data.</text>
</comment>
<keyword evidence="4" id="KW-0808">Transferase</keyword>
<comment type="pathway">
    <text evidence="2">Protein modification; protein ubiquitination.</text>
</comment>
<feature type="domain" description="RING-type" evidence="11">
    <location>
        <begin position="10"/>
        <end position="54"/>
    </location>
</feature>
<name>A0A9N8PCK6_9PEZI</name>
<dbReference type="PANTHER" id="PTHR11685">
    <property type="entry name" value="RBR FAMILY RING FINGER AND IBR DOMAIN-CONTAINING"/>
    <property type="match status" value="1"/>
</dbReference>
<evidence type="ECO:0000256" key="6">
    <source>
        <dbReference type="ARBA" id="ARBA00022737"/>
    </source>
</evidence>
<proteinExistence type="predicted"/>
<reference evidence="13" key="1">
    <citation type="submission" date="2020-06" db="EMBL/GenBank/DDBJ databases">
        <authorList>
            <person name="Onetto C."/>
        </authorList>
    </citation>
    <scope>NUCLEOTIDE SEQUENCE</scope>
</reference>
<dbReference type="InterPro" id="IPR001841">
    <property type="entry name" value="Znf_RING"/>
</dbReference>
<gene>
    <name evidence="13" type="ORF">AWRI4619_LOCUS6632</name>
</gene>
<dbReference type="InterPro" id="IPR044066">
    <property type="entry name" value="TRIAD_supradom"/>
</dbReference>
<protein>
    <recommendedName>
        <fullName evidence="3">RBR-type E3 ubiquitin transferase</fullName>
        <ecNumber evidence="3">2.3.2.31</ecNumber>
    </recommendedName>
</protein>
<evidence type="ECO:0000256" key="5">
    <source>
        <dbReference type="ARBA" id="ARBA00022723"/>
    </source>
</evidence>
<dbReference type="Pfam" id="PF01485">
    <property type="entry name" value="IBR"/>
    <property type="match status" value="1"/>
</dbReference>
<comment type="catalytic activity">
    <reaction evidence="1">
        <text>[E2 ubiquitin-conjugating enzyme]-S-ubiquitinyl-L-cysteine + [acceptor protein]-L-lysine = [E2 ubiquitin-conjugating enzyme]-L-cysteine + [acceptor protein]-N(6)-ubiquitinyl-L-lysine.</text>
        <dbReference type="EC" id="2.3.2.31"/>
    </reaction>
</comment>
<dbReference type="InterPro" id="IPR031127">
    <property type="entry name" value="E3_UB_ligase_RBR"/>
</dbReference>
<evidence type="ECO:0000259" key="11">
    <source>
        <dbReference type="PROSITE" id="PS50089"/>
    </source>
</evidence>
<dbReference type="Gene3D" id="1.20.120.1750">
    <property type="match status" value="1"/>
</dbReference>
<evidence type="ECO:0000313" key="14">
    <source>
        <dbReference type="Proteomes" id="UP000716446"/>
    </source>
</evidence>
<dbReference type="AlphaFoldDB" id="A0A9N8PCK6"/>
<dbReference type="PROSITE" id="PS50089">
    <property type="entry name" value="ZF_RING_2"/>
    <property type="match status" value="1"/>
</dbReference>
<dbReference type="InterPro" id="IPR054694">
    <property type="entry name" value="Parkin-like_IBR"/>
</dbReference>
<feature type="domain" description="RING-type" evidence="12">
    <location>
        <begin position="6"/>
        <end position="200"/>
    </location>
</feature>
<dbReference type="GO" id="GO:0061630">
    <property type="term" value="F:ubiquitin protein ligase activity"/>
    <property type="evidence" value="ECO:0007669"/>
    <property type="project" value="UniProtKB-EC"/>
</dbReference>
<dbReference type="SMART" id="SM00184">
    <property type="entry name" value="RING"/>
    <property type="match status" value="1"/>
</dbReference>
<keyword evidence="14" id="KW-1185">Reference proteome</keyword>
<dbReference type="Gene3D" id="3.30.40.10">
    <property type="entry name" value="Zinc/RING finger domain, C3HC4 (zinc finger)"/>
    <property type="match status" value="1"/>
</dbReference>
<dbReference type="Pfam" id="PF22605">
    <property type="entry name" value="IBR_2"/>
    <property type="match status" value="1"/>
</dbReference>
<accession>A0A9N8PCK6</accession>
<evidence type="ECO:0000256" key="4">
    <source>
        <dbReference type="ARBA" id="ARBA00022679"/>
    </source>
</evidence>
<evidence type="ECO:0000259" key="12">
    <source>
        <dbReference type="PROSITE" id="PS51873"/>
    </source>
</evidence>
<keyword evidence="8" id="KW-0833">Ubl conjugation pathway</keyword>
<keyword evidence="7 10" id="KW-0863">Zinc-finger</keyword>
<evidence type="ECO:0000256" key="8">
    <source>
        <dbReference type="ARBA" id="ARBA00022786"/>
    </source>
</evidence>
<dbReference type="GO" id="GO:0016567">
    <property type="term" value="P:protein ubiquitination"/>
    <property type="evidence" value="ECO:0007669"/>
    <property type="project" value="InterPro"/>
</dbReference>
<keyword evidence="5" id="KW-0479">Metal-binding</keyword>
<dbReference type="EMBL" id="CAIJEN010000012">
    <property type="protein sequence ID" value="CAD0091234.1"/>
    <property type="molecule type" value="Genomic_DNA"/>
</dbReference>